<organism evidence="1 2">
    <name type="scientific">candidate division MSBL1 archaeon SCGC-AAA259I09</name>
    <dbReference type="NCBI Taxonomy" id="1698267"/>
    <lineage>
        <taxon>Archaea</taxon>
        <taxon>Methanobacteriati</taxon>
        <taxon>Methanobacteriota</taxon>
        <taxon>candidate division MSBL1</taxon>
    </lineage>
</organism>
<sequence length="168" mass="18755">MRVLCFGDTHESTDLETLARGDGLSYDIALCVGDFIDQKKKSYSMPEPTYAVFENHDAISPKQGAPQSFKTAEELLEQSSNITHVEDGEVYTEQGLRVAGINGNYSPRNLNQLNELTVFKMSGKTSEEEIPTVESPHTVWKEEELWVAKDSQTGVASQVQLAERRLKT</sequence>
<dbReference type="Gene3D" id="3.60.21.10">
    <property type="match status" value="1"/>
</dbReference>
<dbReference type="AlphaFoldDB" id="A0A133URK7"/>
<dbReference type="InterPro" id="IPR029052">
    <property type="entry name" value="Metallo-depent_PP-like"/>
</dbReference>
<gene>
    <name evidence="1" type="ORF">AKJ37_04365</name>
</gene>
<evidence type="ECO:0000313" key="2">
    <source>
        <dbReference type="Proteomes" id="UP000070463"/>
    </source>
</evidence>
<comment type="caution">
    <text evidence="1">The sequence shown here is derived from an EMBL/GenBank/DDBJ whole genome shotgun (WGS) entry which is preliminary data.</text>
</comment>
<reference evidence="1 2" key="1">
    <citation type="journal article" date="2016" name="Sci. Rep.">
        <title>Metabolic traits of an uncultured archaeal lineage -MSBL1- from brine pools of the Red Sea.</title>
        <authorList>
            <person name="Mwirichia R."/>
            <person name="Alam I."/>
            <person name="Rashid M."/>
            <person name="Vinu M."/>
            <person name="Ba-Alawi W."/>
            <person name="Anthony Kamau A."/>
            <person name="Kamanda Ngugi D."/>
            <person name="Goker M."/>
            <person name="Klenk H.P."/>
            <person name="Bajic V."/>
            <person name="Stingl U."/>
        </authorList>
    </citation>
    <scope>NUCLEOTIDE SEQUENCE [LARGE SCALE GENOMIC DNA]</scope>
    <source>
        <strain evidence="1">SCGC-AAA259I09</strain>
    </source>
</reference>
<evidence type="ECO:0008006" key="3">
    <source>
        <dbReference type="Google" id="ProtNLM"/>
    </source>
</evidence>
<accession>A0A133URK7</accession>
<dbReference type="EMBL" id="LHXR01000059">
    <property type="protein sequence ID" value="KXA96813.1"/>
    <property type="molecule type" value="Genomic_DNA"/>
</dbReference>
<protein>
    <recommendedName>
        <fullName evidence="3">Calcineurin-like phosphoesterase domain-containing protein</fullName>
    </recommendedName>
</protein>
<evidence type="ECO:0000313" key="1">
    <source>
        <dbReference type="EMBL" id="KXA96813.1"/>
    </source>
</evidence>
<dbReference type="Proteomes" id="UP000070463">
    <property type="component" value="Unassembled WGS sequence"/>
</dbReference>
<proteinExistence type="predicted"/>
<name>A0A133URK7_9EURY</name>
<keyword evidence="2" id="KW-1185">Reference proteome</keyword>
<dbReference type="SUPFAM" id="SSF56300">
    <property type="entry name" value="Metallo-dependent phosphatases"/>
    <property type="match status" value="1"/>
</dbReference>